<dbReference type="OrthoDB" id="1450672at2"/>
<proteinExistence type="predicted"/>
<sequence length="178" mass="20511">MKNIFTYTLLLILTFSCNQNDFSDTEMFFLTDEASYRVNDNFEITAIVSPKSGEKKIRIKKNLDNLKISFHASSTEQEFSQELKKHFIEGPSLTTDESQYIDEFTISKTQPFKKTFKGLISESKESIILEIPELNIIDSVAKSELLVNPKLTIKGNFQTIFSVKEEYFTPKDINILIE</sequence>
<dbReference type="EMBL" id="QREI01000002">
    <property type="protein sequence ID" value="REE25593.1"/>
    <property type="molecule type" value="Genomic_DNA"/>
</dbReference>
<evidence type="ECO:0000313" key="1">
    <source>
        <dbReference type="EMBL" id="REE25593.1"/>
    </source>
</evidence>
<accession>A0A3D9N5W8</accession>
<organism evidence="1 2">
    <name type="scientific">Winogradskyella pacifica</name>
    <dbReference type="NCBI Taxonomy" id="664642"/>
    <lineage>
        <taxon>Bacteria</taxon>
        <taxon>Pseudomonadati</taxon>
        <taxon>Bacteroidota</taxon>
        <taxon>Flavobacteriia</taxon>
        <taxon>Flavobacteriales</taxon>
        <taxon>Flavobacteriaceae</taxon>
        <taxon>Winogradskyella</taxon>
    </lineage>
</organism>
<evidence type="ECO:0000313" key="2">
    <source>
        <dbReference type="Proteomes" id="UP000256919"/>
    </source>
</evidence>
<dbReference type="AlphaFoldDB" id="A0A3D9N5W8"/>
<name>A0A3D9N5W8_9FLAO</name>
<protein>
    <submittedName>
        <fullName evidence="1">Uncharacterized protein</fullName>
    </submittedName>
</protein>
<dbReference type="RefSeq" id="WP_115808586.1">
    <property type="nucleotide sequence ID" value="NZ_QREI01000002.1"/>
</dbReference>
<gene>
    <name evidence="1" type="ORF">DFQ09_102184</name>
</gene>
<dbReference type="Proteomes" id="UP000256919">
    <property type="component" value="Unassembled WGS sequence"/>
</dbReference>
<dbReference type="PROSITE" id="PS51257">
    <property type="entry name" value="PROKAR_LIPOPROTEIN"/>
    <property type="match status" value="1"/>
</dbReference>
<reference evidence="1 2" key="1">
    <citation type="submission" date="2018-07" db="EMBL/GenBank/DDBJ databases">
        <title>Genomic Encyclopedia of Type Strains, Phase III (KMG-III): the genomes of soil and plant-associated and newly described type strains.</title>
        <authorList>
            <person name="Whitman W."/>
        </authorList>
    </citation>
    <scope>NUCLEOTIDE SEQUENCE [LARGE SCALE GENOMIC DNA]</scope>
    <source>
        <strain evidence="1 2">CECT 7948</strain>
    </source>
</reference>
<comment type="caution">
    <text evidence="1">The sequence shown here is derived from an EMBL/GenBank/DDBJ whole genome shotgun (WGS) entry which is preliminary data.</text>
</comment>
<keyword evidence="2" id="KW-1185">Reference proteome</keyword>